<dbReference type="InterPro" id="IPR022513">
    <property type="entry name" value="TOMM_pelo"/>
</dbReference>
<comment type="caution">
    <text evidence="1">The sequence shown here is derived from an EMBL/GenBank/DDBJ whole genome shotgun (WGS) entry which is preliminary data.</text>
</comment>
<proteinExistence type="predicted"/>
<evidence type="ECO:0000313" key="2">
    <source>
        <dbReference type="Proteomes" id="UP000245202"/>
    </source>
</evidence>
<dbReference type="GO" id="GO:0046914">
    <property type="term" value="F:transition metal ion binding"/>
    <property type="evidence" value="ECO:0007669"/>
    <property type="project" value="InterPro"/>
</dbReference>
<accession>A0A2R5EWE9</accession>
<dbReference type="NCBIfam" id="TIGR03793">
    <property type="entry name" value="leader_NHLP"/>
    <property type="match status" value="1"/>
</dbReference>
<name>A0A2R5EWE9_9BACL</name>
<dbReference type="SUPFAM" id="SSF56209">
    <property type="entry name" value="Nitrile hydratase alpha chain"/>
    <property type="match status" value="1"/>
</dbReference>
<dbReference type="GO" id="GO:0003824">
    <property type="term" value="F:catalytic activity"/>
    <property type="evidence" value="ECO:0007669"/>
    <property type="project" value="InterPro"/>
</dbReference>
<protein>
    <submittedName>
        <fullName evidence="1">NHLP leader peptide family natural product</fullName>
    </submittedName>
</protein>
<organism evidence="1 2">
    <name type="scientific">Paenibacillus agaridevorans</name>
    <dbReference type="NCBI Taxonomy" id="171404"/>
    <lineage>
        <taxon>Bacteria</taxon>
        <taxon>Bacillati</taxon>
        <taxon>Bacillota</taxon>
        <taxon>Bacilli</taxon>
        <taxon>Bacillales</taxon>
        <taxon>Paenibacillaceae</taxon>
        <taxon>Paenibacillus</taxon>
    </lineage>
</organism>
<evidence type="ECO:0000313" key="1">
    <source>
        <dbReference type="EMBL" id="GBG10877.1"/>
    </source>
</evidence>
<gene>
    <name evidence="1" type="ORF">PAT3040_05647</name>
</gene>
<dbReference type="Proteomes" id="UP000245202">
    <property type="component" value="Unassembled WGS sequence"/>
</dbReference>
<dbReference type="RefSeq" id="WP_108995286.1">
    <property type="nucleotide sequence ID" value="NZ_BDQX01000356.1"/>
</dbReference>
<dbReference type="Gene3D" id="3.90.330.10">
    <property type="entry name" value="Nitrile hydratase alpha /Thiocyanate hydrolase gamma"/>
    <property type="match status" value="2"/>
</dbReference>
<dbReference type="AlphaFoldDB" id="A0A2R5EWE9"/>
<keyword evidence="2" id="KW-1185">Reference proteome</keyword>
<sequence>MDAQDLKNQIIEKAWSDPSFKKDLLSNPKATIKDVFGVEAPEEINLHILEETANDLYLVLPQNPSDISSDEDVEGARWL</sequence>
<dbReference type="EMBL" id="BDQX01000356">
    <property type="protein sequence ID" value="GBG10877.1"/>
    <property type="molecule type" value="Genomic_DNA"/>
</dbReference>
<dbReference type="InterPro" id="IPR036648">
    <property type="entry name" value="CN_Hdrase_a/SCN_Hdrase_g_sf"/>
</dbReference>
<reference evidence="1 2" key="1">
    <citation type="submission" date="2017-08" db="EMBL/GenBank/DDBJ databases">
        <title>Substantial Increase in Enzyme Production by Combined Drug-Resistance Mutations in Paenibacillus agaridevorans.</title>
        <authorList>
            <person name="Tanaka Y."/>
            <person name="Funane K."/>
            <person name="Hosaka T."/>
            <person name="Shiwa Y."/>
            <person name="Fujita N."/>
            <person name="Miyazaki T."/>
            <person name="Yoshikawa H."/>
            <person name="Murakami K."/>
            <person name="Kasahara K."/>
            <person name="Inaoka T."/>
            <person name="Hiraga Y."/>
            <person name="Ochi K."/>
        </authorList>
    </citation>
    <scope>NUCLEOTIDE SEQUENCE [LARGE SCALE GENOMIC DNA]</scope>
    <source>
        <strain evidence="1 2">T-3040</strain>
    </source>
</reference>